<reference evidence="1 2" key="1">
    <citation type="submission" date="2017-11" db="EMBL/GenBank/DDBJ databases">
        <title>De-novo sequencing of pomegranate (Punica granatum L.) genome.</title>
        <authorList>
            <person name="Akparov Z."/>
            <person name="Amiraslanov A."/>
            <person name="Hajiyeva S."/>
            <person name="Abbasov M."/>
            <person name="Kaur K."/>
            <person name="Hamwieh A."/>
            <person name="Solovyev V."/>
            <person name="Salamov A."/>
            <person name="Braich B."/>
            <person name="Kosarev P."/>
            <person name="Mahmoud A."/>
            <person name="Hajiyev E."/>
            <person name="Babayeva S."/>
            <person name="Izzatullayeva V."/>
            <person name="Mammadov A."/>
            <person name="Mammadov A."/>
            <person name="Sharifova S."/>
            <person name="Ojaghi J."/>
            <person name="Eynullazada K."/>
            <person name="Bayramov B."/>
            <person name="Abdulazimova A."/>
            <person name="Shahmuradov I."/>
        </authorList>
    </citation>
    <scope>NUCLEOTIDE SEQUENCE [LARGE SCALE GENOMIC DNA]</scope>
    <source>
        <strain evidence="2">cv. AG2017</strain>
        <tissue evidence="1">Leaf</tissue>
    </source>
</reference>
<dbReference type="PANTHER" id="PTHR46667:SF1">
    <property type="entry name" value="OS09G0482740 PROTEIN"/>
    <property type="match status" value="1"/>
</dbReference>
<gene>
    <name evidence="1" type="ORF">CRG98_015380</name>
</gene>
<dbReference type="AlphaFoldDB" id="A0A2I0K7U9"/>
<dbReference type="STRING" id="22663.A0A2I0K7U9"/>
<protein>
    <submittedName>
        <fullName evidence="1">Uncharacterized protein</fullName>
    </submittedName>
</protein>
<name>A0A2I0K7U9_PUNGR</name>
<evidence type="ECO:0000313" key="1">
    <source>
        <dbReference type="EMBL" id="PKI64193.1"/>
    </source>
</evidence>
<accession>A0A2I0K7U9</accession>
<comment type="caution">
    <text evidence="1">The sequence shown here is derived from an EMBL/GenBank/DDBJ whole genome shotgun (WGS) entry which is preliminary data.</text>
</comment>
<sequence>MQVNEVKSNLAQIGFDVETIHRMVSGMEGKIELLEAKQDVTNSGLWHLCQLAGGLQGGQDAIKFKDASGKVANHLRVTYKENPVKVLVISIFAGRTKDV</sequence>
<evidence type="ECO:0000313" key="2">
    <source>
        <dbReference type="Proteomes" id="UP000233551"/>
    </source>
</evidence>
<organism evidence="1 2">
    <name type="scientific">Punica granatum</name>
    <name type="common">Pomegranate</name>
    <dbReference type="NCBI Taxonomy" id="22663"/>
    <lineage>
        <taxon>Eukaryota</taxon>
        <taxon>Viridiplantae</taxon>
        <taxon>Streptophyta</taxon>
        <taxon>Embryophyta</taxon>
        <taxon>Tracheophyta</taxon>
        <taxon>Spermatophyta</taxon>
        <taxon>Magnoliopsida</taxon>
        <taxon>eudicotyledons</taxon>
        <taxon>Gunneridae</taxon>
        <taxon>Pentapetalae</taxon>
        <taxon>rosids</taxon>
        <taxon>malvids</taxon>
        <taxon>Myrtales</taxon>
        <taxon>Lythraceae</taxon>
        <taxon>Punica</taxon>
    </lineage>
</organism>
<dbReference type="EMBL" id="PGOL01000846">
    <property type="protein sequence ID" value="PKI64193.1"/>
    <property type="molecule type" value="Genomic_DNA"/>
</dbReference>
<keyword evidence="2" id="KW-1185">Reference proteome</keyword>
<dbReference type="Proteomes" id="UP000233551">
    <property type="component" value="Unassembled WGS sequence"/>
</dbReference>
<dbReference type="PANTHER" id="PTHR46667">
    <property type="entry name" value="OS05G0182700 PROTEIN"/>
    <property type="match status" value="1"/>
</dbReference>
<proteinExistence type="predicted"/>